<keyword evidence="1" id="KW-0175">Coiled coil</keyword>
<organism evidence="2 3">
    <name type="scientific">Gossypium arboreum</name>
    <name type="common">Tree cotton</name>
    <name type="synonym">Gossypium nanking</name>
    <dbReference type="NCBI Taxonomy" id="29729"/>
    <lineage>
        <taxon>Eukaryota</taxon>
        <taxon>Viridiplantae</taxon>
        <taxon>Streptophyta</taxon>
        <taxon>Embryophyta</taxon>
        <taxon>Tracheophyta</taxon>
        <taxon>Spermatophyta</taxon>
        <taxon>Magnoliopsida</taxon>
        <taxon>eudicotyledons</taxon>
        <taxon>Gunneridae</taxon>
        <taxon>Pentapetalae</taxon>
        <taxon>rosids</taxon>
        <taxon>malvids</taxon>
        <taxon>Malvales</taxon>
        <taxon>Malvaceae</taxon>
        <taxon>Malvoideae</taxon>
        <taxon>Gossypium</taxon>
    </lineage>
</organism>
<reference evidence="2 3" key="1">
    <citation type="submission" date="2023-03" db="EMBL/GenBank/DDBJ databases">
        <title>WGS of Gossypium arboreum.</title>
        <authorList>
            <person name="Yu D."/>
        </authorList>
    </citation>
    <scope>NUCLEOTIDE SEQUENCE [LARGE SCALE GENOMIC DNA]</scope>
    <source>
        <tissue evidence="2">Leaf</tissue>
    </source>
</reference>
<name>A0ABR0QHD6_GOSAR</name>
<keyword evidence="3" id="KW-1185">Reference proteome</keyword>
<proteinExistence type="predicted"/>
<evidence type="ECO:0000313" key="2">
    <source>
        <dbReference type="EMBL" id="KAK5838446.1"/>
    </source>
</evidence>
<feature type="coiled-coil region" evidence="1">
    <location>
        <begin position="7"/>
        <end position="41"/>
    </location>
</feature>
<evidence type="ECO:0000313" key="3">
    <source>
        <dbReference type="Proteomes" id="UP001358586"/>
    </source>
</evidence>
<protein>
    <submittedName>
        <fullName evidence="2">Uncharacterized protein</fullName>
    </submittedName>
</protein>
<sequence length="99" mass="10909">MAGDGVSTRLQKEVGGLHQEVSKLQEEIVRLETKMEARFQEFKDEFRGDLQALLGQYFGPPPTGPTAHSTTNKGKGVLGAPLGSCLKSPSFHRRQWILS</sequence>
<accession>A0ABR0QHD6</accession>
<evidence type="ECO:0000256" key="1">
    <source>
        <dbReference type="SAM" id="Coils"/>
    </source>
</evidence>
<dbReference type="Proteomes" id="UP001358586">
    <property type="component" value="Chromosome 3"/>
</dbReference>
<dbReference type="EMBL" id="JARKNE010000003">
    <property type="protein sequence ID" value="KAK5838446.1"/>
    <property type="molecule type" value="Genomic_DNA"/>
</dbReference>
<comment type="caution">
    <text evidence="2">The sequence shown here is derived from an EMBL/GenBank/DDBJ whole genome shotgun (WGS) entry which is preliminary data.</text>
</comment>
<gene>
    <name evidence="2" type="ORF">PVK06_007176</name>
</gene>